<dbReference type="GO" id="GO:0009062">
    <property type="term" value="P:fatty acid catabolic process"/>
    <property type="evidence" value="ECO:0007669"/>
    <property type="project" value="TreeGrafter"/>
</dbReference>
<evidence type="ECO:0000256" key="2">
    <source>
        <dbReference type="ARBA" id="ARBA00022801"/>
    </source>
</evidence>
<proteinExistence type="inferred from homology"/>
<dbReference type="InterPro" id="IPR033120">
    <property type="entry name" value="HOTDOG_ACOT"/>
</dbReference>
<reference evidence="6 7" key="1">
    <citation type="submission" date="2018-01" db="EMBL/GenBank/DDBJ databases">
        <title>Draft genome sequence of Paucibacter aquatile CR182 isolated from freshwater of the Nakdong River.</title>
        <authorList>
            <person name="Choi A."/>
            <person name="Chung E.J."/>
        </authorList>
    </citation>
    <scope>NUCLEOTIDE SEQUENCE [LARGE SCALE GENOMIC DNA]</scope>
    <source>
        <strain evidence="6 7">CR182</strain>
    </source>
</reference>
<evidence type="ECO:0000259" key="5">
    <source>
        <dbReference type="PROSITE" id="PS51770"/>
    </source>
</evidence>
<dbReference type="InterPro" id="IPR040170">
    <property type="entry name" value="Cytosol_ACT"/>
</dbReference>
<dbReference type="PANTHER" id="PTHR11049:SF5">
    <property type="entry name" value="ACYL-COA THIOESTER HYDROLASE YCIA"/>
    <property type="match status" value="1"/>
</dbReference>
<dbReference type="CDD" id="cd03442">
    <property type="entry name" value="BFIT_BACH"/>
    <property type="match status" value="1"/>
</dbReference>
<sequence length="147" mass="15761">MSSSSSTPTDSTPATSASTDAPALPRELVLRVMPMPADANANGDIFGGWIMAQVDLAGSVQPARLSRGRVTTVAVNEFIFKQRVSVGDLLSFYSQITRIGRTSITVHVEVVAERNPMDPQVVKVTEANLTYVAIDDQGKPRPFAEQA</sequence>
<dbReference type="PROSITE" id="PS51770">
    <property type="entry name" value="HOTDOG_ACOT"/>
    <property type="match status" value="1"/>
</dbReference>
<dbReference type="GO" id="GO:0006637">
    <property type="term" value="P:acyl-CoA metabolic process"/>
    <property type="evidence" value="ECO:0007669"/>
    <property type="project" value="TreeGrafter"/>
</dbReference>
<keyword evidence="2 3" id="KW-0378">Hydrolase</keyword>
<dbReference type="OrthoDB" id="9801856at2"/>
<dbReference type="Pfam" id="PF03061">
    <property type="entry name" value="4HBT"/>
    <property type="match status" value="1"/>
</dbReference>
<comment type="similarity">
    <text evidence="1">Belongs to the acyl coenzyme A hydrolase family.</text>
</comment>
<name>A0A2N8L2Y9_9BURK</name>
<dbReference type="InterPro" id="IPR006683">
    <property type="entry name" value="Thioestr_dom"/>
</dbReference>
<evidence type="ECO:0000256" key="3">
    <source>
        <dbReference type="PROSITE-ProRule" id="PRU01106"/>
    </source>
</evidence>
<feature type="domain" description="HotDog ACOT-type" evidence="5">
    <location>
        <begin position="24"/>
        <end position="137"/>
    </location>
</feature>
<dbReference type="SUPFAM" id="SSF54637">
    <property type="entry name" value="Thioesterase/thiol ester dehydrase-isomerase"/>
    <property type="match status" value="1"/>
</dbReference>
<gene>
    <name evidence="6" type="ORF">C1O66_01410</name>
</gene>
<feature type="region of interest" description="Disordered" evidence="4">
    <location>
        <begin position="1"/>
        <end position="20"/>
    </location>
</feature>
<comment type="caution">
    <text evidence="6">The sequence shown here is derived from an EMBL/GenBank/DDBJ whole genome shotgun (WGS) entry which is preliminary data.</text>
</comment>
<keyword evidence="7" id="KW-1185">Reference proteome</keyword>
<dbReference type="PANTHER" id="PTHR11049">
    <property type="entry name" value="ACYL COENZYME A THIOESTER HYDROLASE"/>
    <property type="match status" value="1"/>
</dbReference>
<evidence type="ECO:0000256" key="1">
    <source>
        <dbReference type="ARBA" id="ARBA00010458"/>
    </source>
</evidence>
<accession>A0A2N8L2Y9</accession>
<dbReference type="EMBL" id="POSP01000001">
    <property type="protein sequence ID" value="PND40078.1"/>
    <property type="molecule type" value="Genomic_DNA"/>
</dbReference>
<dbReference type="Proteomes" id="UP000235916">
    <property type="component" value="Unassembled WGS sequence"/>
</dbReference>
<dbReference type="InterPro" id="IPR029069">
    <property type="entry name" value="HotDog_dom_sf"/>
</dbReference>
<dbReference type="RefSeq" id="WP_102766213.1">
    <property type="nucleotide sequence ID" value="NZ_POSP01000001.1"/>
</dbReference>
<evidence type="ECO:0000313" key="7">
    <source>
        <dbReference type="Proteomes" id="UP000235916"/>
    </source>
</evidence>
<dbReference type="GO" id="GO:0052816">
    <property type="term" value="F:long-chain fatty acyl-CoA hydrolase activity"/>
    <property type="evidence" value="ECO:0007669"/>
    <property type="project" value="TreeGrafter"/>
</dbReference>
<protein>
    <submittedName>
        <fullName evidence="6">Acyl-CoA thioesterase</fullName>
    </submittedName>
</protein>
<organism evidence="6 7">
    <name type="scientific">Kinneretia aquatilis</name>
    <dbReference type="NCBI Taxonomy" id="2070761"/>
    <lineage>
        <taxon>Bacteria</taxon>
        <taxon>Pseudomonadati</taxon>
        <taxon>Pseudomonadota</taxon>
        <taxon>Betaproteobacteria</taxon>
        <taxon>Burkholderiales</taxon>
        <taxon>Sphaerotilaceae</taxon>
        <taxon>Roseateles</taxon>
    </lineage>
</organism>
<dbReference type="AlphaFoldDB" id="A0A2N8L2Y9"/>
<dbReference type="Gene3D" id="3.10.129.10">
    <property type="entry name" value="Hotdog Thioesterase"/>
    <property type="match status" value="1"/>
</dbReference>
<evidence type="ECO:0000256" key="4">
    <source>
        <dbReference type="SAM" id="MobiDB-lite"/>
    </source>
</evidence>
<dbReference type="GO" id="GO:0005829">
    <property type="term" value="C:cytosol"/>
    <property type="evidence" value="ECO:0007669"/>
    <property type="project" value="TreeGrafter"/>
</dbReference>
<evidence type="ECO:0000313" key="6">
    <source>
        <dbReference type="EMBL" id="PND40078.1"/>
    </source>
</evidence>